<protein>
    <submittedName>
        <fullName evidence="2">Uncharacterized protein</fullName>
    </submittedName>
</protein>
<feature type="transmembrane region" description="Helical" evidence="1">
    <location>
        <begin position="25"/>
        <end position="42"/>
    </location>
</feature>
<dbReference type="Proteomes" id="UP000326289">
    <property type="component" value="Unassembled WGS sequence"/>
</dbReference>
<evidence type="ECO:0000256" key="1">
    <source>
        <dbReference type="SAM" id="Phobius"/>
    </source>
</evidence>
<keyword evidence="1" id="KW-0812">Transmembrane</keyword>
<dbReference type="EMBL" id="ML732870">
    <property type="protein sequence ID" value="KAB8268403.1"/>
    <property type="molecule type" value="Genomic_DNA"/>
</dbReference>
<reference evidence="2 3" key="1">
    <citation type="submission" date="2019-04" db="EMBL/GenBank/DDBJ databases">
        <title>Fungal friends and foes A comparative genomics study of 23 Aspergillus species from section Flavi.</title>
        <authorList>
            <consortium name="DOE Joint Genome Institute"/>
            <person name="Kjaerbolling I."/>
            <person name="Vesth T.C."/>
            <person name="Frisvad J.C."/>
            <person name="Nybo J.L."/>
            <person name="Theobald S."/>
            <person name="Kildgaard S."/>
            <person name="Petersen T.I."/>
            <person name="Kuo A."/>
            <person name="Sato A."/>
            <person name="Lyhne E.K."/>
            <person name="Kogle M.E."/>
            <person name="Wiebenga A."/>
            <person name="Kun R.S."/>
            <person name="Lubbers R.J."/>
            <person name="Makela M.R."/>
            <person name="Barry K."/>
            <person name="Chovatia M."/>
            <person name="Clum A."/>
            <person name="Daum C."/>
            <person name="Haridas S."/>
            <person name="He G."/>
            <person name="LaButti K."/>
            <person name="Lipzen A."/>
            <person name="Mondo S."/>
            <person name="Pangilinan J."/>
            <person name="Riley R."/>
            <person name="Salamov A."/>
            <person name="Simmons B.A."/>
            <person name="Magnuson J.K."/>
            <person name="Henrissat B."/>
            <person name="Mortensen U.H."/>
            <person name="Larsen T.O."/>
            <person name="De vries R.P."/>
            <person name="Grigoriev I.V."/>
            <person name="Machida M."/>
            <person name="Baker S.E."/>
            <person name="Andersen M.R."/>
        </authorList>
    </citation>
    <scope>NUCLEOTIDE SEQUENCE [LARGE SCALE GENOMIC DNA]</scope>
    <source>
        <strain evidence="2 3">CBS 117635</strain>
    </source>
</reference>
<organism evidence="2 3">
    <name type="scientific">Aspergillus minisclerotigenes</name>
    <dbReference type="NCBI Taxonomy" id="656917"/>
    <lineage>
        <taxon>Eukaryota</taxon>
        <taxon>Fungi</taxon>
        <taxon>Dikarya</taxon>
        <taxon>Ascomycota</taxon>
        <taxon>Pezizomycotina</taxon>
        <taxon>Eurotiomycetes</taxon>
        <taxon>Eurotiomycetidae</taxon>
        <taxon>Eurotiales</taxon>
        <taxon>Aspergillaceae</taxon>
        <taxon>Aspergillus</taxon>
        <taxon>Aspergillus subgen. Circumdati</taxon>
    </lineage>
</organism>
<evidence type="ECO:0000313" key="2">
    <source>
        <dbReference type="EMBL" id="KAB8268403.1"/>
    </source>
</evidence>
<name>A0A5N6IT58_9EURO</name>
<accession>A0A5N6IT58</accession>
<evidence type="ECO:0000313" key="3">
    <source>
        <dbReference type="Proteomes" id="UP000326289"/>
    </source>
</evidence>
<keyword evidence="3" id="KW-1185">Reference proteome</keyword>
<keyword evidence="1" id="KW-0472">Membrane</keyword>
<dbReference type="AlphaFoldDB" id="A0A5N6IT58"/>
<sequence>MTTACDRAFNLKYPPSVRFVSFQEFIVPVLTLALVTSWYSMVRCYKTRPYRHSSFLGSLVIDLGERAFRRLGTYIRSWQGLGYAVVEV</sequence>
<proteinExistence type="predicted"/>
<gene>
    <name evidence="2" type="ORF">BDV30DRAFT_218417</name>
</gene>
<keyword evidence="1" id="KW-1133">Transmembrane helix</keyword>